<sequence>MQPDIQPTLENDQVILQPLREHDFDELYAVASDPKVWEQHPNRDRWKKEVFQNFFEGALESGGAFKIVDKTTGHVIGSTRYYDYDDSARSIYIGYTFYGTMYWGKGINSQVKKLMLNYIFQFVERVLFQVGAENVRSQIAVERIGGIRTGELDVAYYGEPPRRNYLYEIRRPQ</sequence>
<dbReference type="PROSITE" id="PS51186">
    <property type="entry name" value="GNAT"/>
    <property type="match status" value="1"/>
</dbReference>
<accession>A0ABX7I2K5</accession>
<keyword evidence="3" id="KW-1185">Reference proteome</keyword>
<dbReference type="Pfam" id="PF13302">
    <property type="entry name" value="Acetyltransf_3"/>
    <property type="match status" value="1"/>
</dbReference>
<feature type="domain" description="N-acetyltransferase" evidence="1">
    <location>
        <begin position="14"/>
        <end position="172"/>
    </location>
</feature>
<dbReference type="PANTHER" id="PTHR43610:SF1">
    <property type="entry name" value="N-ACETYLTRANSFERASE DOMAIN-CONTAINING PROTEIN"/>
    <property type="match status" value="1"/>
</dbReference>
<gene>
    <name evidence="2" type="ORF">HWI92_03850</name>
</gene>
<dbReference type="RefSeq" id="WP_204660865.1">
    <property type="nucleotide sequence ID" value="NZ_CP056775.1"/>
</dbReference>
<dbReference type="SUPFAM" id="SSF55729">
    <property type="entry name" value="Acyl-CoA N-acyltransferases (Nat)"/>
    <property type="match status" value="1"/>
</dbReference>
<reference evidence="2 3" key="1">
    <citation type="submission" date="2020-06" db="EMBL/GenBank/DDBJ databases">
        <title>Dyadobacter sandarakinus sp. nov., isolated from the soil of the Arctic Yellow River Station.</title>
        <authorList>
            <person name="Zhang Y."/>
            <person name="Peng F."/>
        </authorList>
    </citation>
    <scope>NUCLEOTIDE SEQUENCE [LARGE SCALE GENOMIC DNA]</scope>
    <source>
        <strain evidence="2 3">Q3-56</strain>
    </source>
</reference>
<dbReference type="PANTHER" id="PTHR43610">
    <property type="entry name" value="BLL6696 PROTEIN"/>
    <property type="match status" value="1"/>
</dbReference>
<evidence type="ECO:0000259" key="1">
    <source>
        <dbReference type="PROSITE" id="PS51186"/>
    </source>
</evidence>
<dbReference type="Proteomes" id="UP000612680">
    <property type="component" value="Chromosome"/>
</dbReference>
<name>A0ABX7I2K5_9BACT</name>
<dbReference type="InterPro" id="IPR016181">
    <property type="entry name" value="Acyl_CoA_acyltransferase"/>
</dbReference>
<dbReference type="Gene3D" id="3.40.630.30">
    <property type="match status" value="1"/>
</dbReference>
<evidence type="ECO:0000313" key="2">
    <source>
        <dbReference type="EMBL" id="QRR00105.1"/>
    </source>
</evidence>
<proteinExistence type="predicted"/>
<organism evidence="2 3">
    <name type="scientific">Dyadobacter sandarakinus</name>
    <dbReference type="NCBI Taxonomy" id="2747268"/>
    <lineage>
        <taxon>Bacteria</taxon>
        <taxon>Pseudomonadati</taxon>
        <taxon>Bacteroidota</taxon>
        <taxon>Cytophagia</taxon>
        <taxon>Cytophagales</taxon>
        <taxon>Spirosomataceae</taxon>
        <taxon>Dyadobacter</taxon>
    </lineage>
</organism>
<dbReference type="EMBL" id="CP056775">
    <property type="protein sequence ID" value="QRR00105.1"/>
    <property type="molecule type" value="Genomic_DNA"/>
</dbReference>
<protein>
    <submittedName>
        <fullName evidence="2">GNAT family N-acetyltransferase</fullName>
    </submittedName>
</protein>
<dbReference type="InterPro" id="IPR000182">
    <property type="entry name" value="GNAT_dom"/>
</dbReference>
<evidence type="ECO:0000313" key="3">
    <source>
        <dbReference type="Proteomes" id="UP000612680"/>
    </source>
</evidence>